<dbReference type="Pfam" id="PF02518">
    <property type="entry name" value="HATPase_c"/>
    <property type="match status" value="1"/>
</dbReference>
<sequence>MNPAAESFIQEARDILDELEGILLELEAQPRNPEKIDAVFRALHTLKGSGAMFGFVTLSEFTHHFENAYEKVRTGVATVTPKLIQLSLSSRDHLERMLNDGPDEDGTPSLDDETNDLIKKIETLYNEEGGEESEADNLQRIRIRFKPDESALRNGMRPDLILEELADLGESSVIMIYDDVPNLPSLDPTVCHIAWYVDLKTSAPRNAVEDVFIFASDWELSFERIIEERNKGLVDGKAKSANSEPQADADQPVSKPSKTRAGSQMESVRVQSFRLDELMDQLGELVIAQARLNRISSELGDVGLAGTAEEVERLVTGLRDTTLSIRMLPLELVFGKFKRVVRDLSNELGKNVTLKTDGGETEVDKNVIDSLTEPLVHIIRNSIDHGIESPDYRKASGKPELAELTMAARQSGGEVLITVSDDGRGLDPDAIRKRGLERGLIPGDSDLTEDQLFSLIFEPGFSTAETLSSVSGRGVGMDAVRRVIDDLRGSVEVRSKRGQGTEVTLRLPLTLAIIEGLLVRVGRNSFVLPLSNVEECVELPPCEELRKSGRTLLRIREQLVPFLSLDTMFGFPREESDDRRVVITNVEGRRTGLIVDEVIGQHQTVIKPLSAYHRNIEGLAGSTILGDGAVALIIDAAAIVRRAQSNQRTAA</sequence>
<dbReference type="InterPro" id="IPR036097">
    <property type="entry name" value="HisK_dim/P_sf"/>
</dbReference>
<proteinExistence type="predicted"/>
<evidence type="ECO:0000256" key="10">
    <source>
        <dbReference type="ARBA" id="ARBA00023012"/>
    </source>
</evidence>
<dbReference type="InterPro" id="IPR008207">
    <property type="entry name" value="Sig_transdc_His_kin_Hpt_dom"/>
</dbReference>
<keyword evidence="6 17" id="KW-0808">Transferase</keyword>
<evidence type="ECO:0000256" key="11">
    <source>
        <dbReference type="ARBA" id="ARBA00035100"/>
    </source>
</evidence>
<evidence type="ECO:0000256" key="7">
    <source>
        <dbReference type="ARBA" id="ARBA00022741"/>
    </source>
</evidence>
<accession>A0A2R8BTU3</accession>
<dbReference type="InterPro" id="IPR036641">
    <property type="entry name" value="HPT_dom_sf"/>
</dbReference>
<dbReference type="SUPFAM" id="SSF50341">
    <property type="entry name" value="CheW-like"/>
    <property type="match status" value="1"/>
</dbReference>
<evidence type="ECO:0000256" key="4">
    <source>
        <dbReference type="ARBA" id="ARBA00022500"/>
    </source>
</evidence>
<evidence type="ECO:0000313" key="17">
    <source>
        <dbReference type="EMBL" id="SPJ23594.1"/>
    </source>
</evidence>
<dbReference type="Pfam" id="PF01584">
    <property type="entry name" value="CheW"/>
    <property type="match status" value="1"/>
</dbReference>
<keyword evidence="5 12" id="KW-0597">Phosphoprotein</keyword>
<dbReference type="SUPFAM" id="SSF55874">
    <property type="entry name" value="ATPase domain of HSP90 chaperone/DNA topoisomerase II/histidine kinase"/>
    <property type="match status" value="1"/>
</dbReference>
<dbReference type="PROSITE" id="PS50851">
    <property type="entry name" value="CHEW"/>
    <property type="match status" value="1"/>
</dbReference>
<dbReference type="FunFam" id="3.30.565.10:FF:000016">
    <property type="entry name" value="Chemotaxis protein CheA, putative"/>
    <property type="match status" value="1"/>
</dbReference>
<evidence type="ECO:0000256" key="12">
    <source>
        <dbReference type="PROSITE-ProRule" id="PRU00110"/>
    </source>
</evidence>
<dbReference type="InterPro" id="IPR004105">
    <property type="entry name" value="CheA-like_dim"/>
</dbReference>
<feature type="domain" description="Histidine kinase" evidence="14">
    <location>
        <begin position="273"/>
        <end position="511"/>
    </location>
</feature>
<evidence type="ECO:0000256" key="8">
    <source>
        <dbReference type="ARBA" id="ARBA00022777"/>
    </source>
</evidence>
<dbReference type="InterPro" id="IPR037006">
    <property type="entry name" value="CheA-like_homodim_sf"/>
</dbReference>
<protein>
    <recommendedName>
        <fullName evidence="3">Chemotaxis protein CheA</fullName>
        <ecNumber evidence="2">2.7.13.3</ecNumber>
    </recommendedName>
</protein>
<dbReference type="GO" id="GO:0005737">
    <property type="term" value="C:cytoplasm"/>
    <property type="evidence" value="ECO:0007669"/>
    <property type="project" value="InterPro"/>
</dbReference>
<evidence type="ECO:0000256" key="3">
    <source>
        <dbReference type="ARBA" id="ARBA00021495"/>
    </source>
</evidence>
<evidence type="ECO:0000259" key="15">
    <source>
        <dbReference type="PROSITE" id="PS50851"/>
    </source>
</evidence>
<evidence type="ECO:0000256" key="5">
    <source>
        <dbReference type="ARBA" id="ARBA00022553"/>
    </source>
</evidence>
<keyword evidence="8" id="KW-0418">Kinase</keyword>
<gene>
    <name evidence="17" type="primary">cheA_1</name>
    <name evidence="17" type="ORF">PAA8504_01407</name>
</gene>
<dbReference type="CDD" id="cd00731">
    <property type="entry name" value="CheA_reg"/>
    <property type="match status" value="1"/>
</dbReference>
<keyword evidence="4" id="KW-0145">Chemotaxis</keyword>
<dbReference type="InterPro" id="IPR002545">
    <property type="entry name" value="CheW-lke_dom"/>
</dbReference>
<dbReference type="Proteomes" id="UP000244912">
    <property type="component" value="Unassembled WGS sequence"/>
</dbReference>
<dbReference type="SMART" id="SM01231">
    <property type="entry name" value="H-kinase_dim"/>
    <property type="match status" value="1"/>
</dbReference>
<evidence type="ECO:0000256" key="6">
    <source>
        <dbReference type="ARBA" id="ARBA00022679"/>
    </source>
</evidence>
<evidence type="ECO:0000256" key="2">
    <source>
        <dbReference type="ARBA" id="ARBA00012438"/>
    </source>
</evidence>
<feature type="region of interest" description="Disordered" evidence="13">
    <location>
        <begin position="236"/>
        <end position="266"/>
    </location>
</feature>
<dbReference type="FunFam" id="2.30.30.40:FF:000048">
    <property type="entry name" value="Chemotaxis protein CheA, putative"/>
    <property type="match status" value="1"/>
</dbReference>
<feature type="domain" description="HPt" evidence="16">
    <location>
        <begin position="1"/>
        <end position="101"/>
    </location>
</feature>
<dbReference type="CDD" id="cd16916">
    <property type="entry name" value="HATPase_CheA-like"/>
    <property type="match status" value="1"/>
</dbReference>
<evidence type="ECO:0000256" key="1">
    <source>
        <dbReference type="ARBA" id="ARBA00000085"/>
    </source>
</evidence>
<dbReference type="InterPro" id="IPR004358">
    <property type="entry name" value="Sig_transdc_His_kin-like_C"/>
</dbReference>
<dbReference type="SMART" id="SM00260">
    <property type="entry name" value="CheW"/>
    <property type="match status" value="1"/>
</dbReference>
<dbReference type="Pfam" id="PF01627">
    <property type="entry name" value="Hpt"/>
    <property type="match status" value="1"/>
</dbReference>
<dbReference type="CDD" id="cd00088">
    <property type="entry name" value="HPT"/>
    <property type="match status" value="1"/>
</dbReference>
<feature type="modified residue" description="Phosphohistidine" evidence="12">
    <location>
        <position position="44"/>
    </location>
</feature>
<dbReference type="Pfam" id="PF02895">
    <property type="entry name" value="H-kinase_dim"/>
    <property type="match status" value="1"/>
</dbReference>
<dbReference type="Gene3D" id="1.20.120.160">
    <property type="entry name" value="HPT domain"/>
    <property type="match status" value="1"/>
</dbReference>
<evidence type="ECO:0000313" key="18">
    <source>
        <dbReference type="Proteomes" id="UP000244912"/>
    </source>
</evidence>
<dbReference type="GO" id="GO:0000155">
    <property type="term" value="F:phosphorelay sensor kinase activity"/>
    <property type="evidence" value="ECO:0007669"/>
    <property type="project" value="InterPro"/>
</dbReference>
<dbReference type="InterPro" id="IPR005467">
    <property type="entry name" value="His_kinase_dom"/>
</dbReference>
<keyword evidence="18" id="KW-1185">Reference proteome</keyword>
<feature type="compositionally biased region" description="Polar residues" evidence="13">
    <location>
        <begin position="254"/>
        <end position="266"/>
    </location>
</feature>
<dbReference type="RefSeq" id="WP_108893411.1">
    <property type="nucleotide sequence ID" value="NZ_ONZF01000002.1"/>
</dbReference>
<dbReference type="GO" id="GO:0006935">
    <property type="term" value="P:chemotaxis"/>
    <property type="evidence" value="ECO:0007669"/>
    <property type="project" value="UniProtKB-KW"/>
</dbReference>
<organism evidence="17 18">
    <name type="scientific">Palleronia abyssalis</name>
    <dbReference type="NCBI Taxonomy" id="1501240"/>
    <lineage>
        <taxon>Bacteria</taxon>
        <taxon>Pseudomonadati</taxon>
        <taxon>Pseudomonadota</taxon>
        <taxon>Alphaproteobacteria</taxon>
        <taxon>Rhodobacterales</taxon>
        <taxon>Roseobacteraceae</taxon>
        <taxon>Palleronia</taxon>
    </lineage>
</organism>
<dbReference type="Gene3D" id="1.10.287.560">
    <property type="entry name" value="Histidine kinase CheA-like, homodimeric domain"/>
    <property type="match status" value="1"/>
</dbReference>
<evidence type="ECO:0000256" key="9">
    <source>
        <dbReference type="ARBA" id="ARBA00022840"/>
    </source>
</evidence>
<feature type="domain" description="CheW-like" evidence="15">
    <location>
        <begin position="513"/>
        <end position="645"/>
    </location>
</feature>
<dbReference type="PANTHER" id="PTHR43395">
    <property type="entry name" value="SENSOR HISTIDINE KINASE CHEA"/>
    <property type="match status" value="1"/>
</dbReference>
<dbReference type="PRINTS" id="PR00344">
    <property type="entry name" value="BCTRLSENSOR"/>
</dbReference>
<dbReference type="AlphaFoldDB" id="A0A2R8BTU3"/>
<dbReference type="InterPro" id="IPR036890">
    <property type="entry name" value="HATPase_C_sf"/>
</dbReference>
<keyword evidence="10" id="KW-0902">Two-component regulatory system</keyword>
<evidence type="ECO:0000259" key="14">
    <source>
        <dbReference type="PROSITE" id="PS50109"/>
    </source>
</evidence>
<dbReference type="EC" id="2.7.13.3" evidence="2"/>
<dbReference type="SUPFAM" id="SSF47226">
    <property type="entry name" value="Histidine-containing phosphotransfer domain, HPT domain"/>
    <property type="match status" value="1"/>
</dbReference>
<dbReference type="Gene3D" id="2.30.30.40">
    <property type="entry name" value="SH3 Domains"/>
    <property type="match status" value="1"/>
</dbReference>
<dbReference type="InterPro" id="IPR003594">
    <property type="entry name" value="HATPase_dom"/>
</dbReference>
<comment type="function">
    <text evidence="11">Involved in the transmission of sensory signals from the chemoreceptors to the flagellar motors. CheA is autophosphorylated; it can transfer its phosphate group to either CheB or CheY.</text>
</comment>
<dbReference type="SUPFAM" id="SSF47384">
    <property type="entry name" value="Homodimeric domain of signal transducing histidine kinase"/>
    <property type="match status" value="1"/>
</dbReference>
<dbReference type="PROSITE" id="PS50109">
    <property type="entry name" value="HIS_KIN"/>
    <property type="match status" value="1"/>
</dbReference>
<keyword evidence="7" id="KW-0547">Nucleotide-binding</keyword>
<dbReference type="InterPro" id="IPR036061">
    <property type="entry name" value="CheW-like_dom_sf"/>
</dbReference>
<comment type="catalytic activity">
    <reaction evidence="1">
        <text>ATP + protein L-histidine = ADP + protein N-phospho-L-histidine.</text>
        <dbReference type="EC" id="2.7.13.3"/>
    </reaction>
</comment>
<dbReference type="InterPro" id="IPR051315">
    <property type="entry name" value="Bact_Chemotaxis_CheA"/>
</dbReference>
<evidence type="ECO:0000259" key="16">
    <source>
        <dbReference type="PROSITE" id="PS50894"/>
    </source>
</evidence>
<dbReference type="SMART" id="SM00073">
    <property type="entry name" value="HPT"/>
    <property type="match status" value="1"/>
</dbReference>
<dbReference type="PROSITE" id="PS50894">
    <property type="entry name" value="HPT"/>
    <property type="match status" value="1"/>
</dbReference>
<dbReference type="SMART" id="SM00387">
    <property type="entry name" value="HATPase_c"/>
    <property type="match status" value="1"/>
</dbReference>
<dbReference type="GO" id="GO:0005524">
    <property type="term" value="F:ATP binding"/>
    <property type="evidence" value="ECO:0007669"/>
    <property type="project" value="UniProtKB-KW"/>
</dbReference>
<dbReference type="PANTHER" id="PTHR43395:SF10">
    <property type="entry name" value="CHEMOTAXIS PROTEIN CHEA"/>
    <property type="match status" value="1"/>
</dbReference>
<name>A0A2R8BTU3_9RHOB</name>
<dbReference type="EMBL" id="ONZF01000002">
    <property type="protein sequence ID" value="SPJ23594.1"/>
    <property type="molecule type" value="Genomic_DNA"/>
</dbReference>
<dbReference type="OrthoDB" id="9803176at2"/>
<keyword evidence="9" id="KW-0067">ATP-binding</keyword>
<evidence type="ECO:0000256" key="13">
    <source>
        <dbReference type="SAM" id="MobiDB-lite"/>
    </source>
</evidence>
<dbReference type="Gene3D" id="3.30.565.10">
    <property type="entry name" value="Histidine kinase-like ATPase, C-terminal domain"/>
    <property type="match status" value="1"/>
</dbReference>
<reference evidence="18" key="1">
    <citation type="submission" date="2018-03" db="EMBL/GenBank/DDBJ databases">
        <authorList>
            <person name="Rodrigo-Torres L."/>
            <person name="Arahal R. D."/>
            <person name="Lucena T."/>
        </authorList>
    </citation>
    <scope>NUCLEOTIDE SEQUENCE [LARGE SCALE GENOMIC DNA]</scope>
    <source>
        <strain evidence="18">CECT 8504</strain>
    </source>
</reference>